<reference evidence="3" key="1">
    <citation type="submission" date="2017-03" db="EMBL/GenBank/DDBJ databases">
        <title>Phytopthora megakarya and P. palmivora, two closely related causual agents of cacao black pod achieved similar genome size and gene model numbers by different mechanisms.</title>
        <authorList>
            <person name="Ali S."/>
            <person name="Shao J."/>
            <person name="Larry D.J."/>
            <person name="Kronmiller B."/>
            <person name="Shen D."/>
            <person name="Strem M.D."/>
            <person name="Melnick R.L."/>
            <person name="Guiltinan M.J."/>
            <person name="Tyler B.M."/>
            <person name="Meinhardt L.W."/>
            <person name="Bailey B.A."/>
        </authorList>
    </citation>
    <scope>NUCLEOTIDE SEQUENCE [LARGE SCALE GENOMIC DNA]</scope>
    <source>
        <strain evidence="3">zdho120</strain>
    </source>
</reference>
<evidence type="ECO:0000313" key="3">
    <source>
        <dbReference type="Proteomes" id="UP000198211"/>
    </source>
</evidence>
<dbReference type="Pfam" id="PF22936">
    <property type="entry name" value="Pol_BBD"/>
    <property type="match status" value="1"/>
</dbReference>
<dbReference type="EMBL" id="NBNE01004039">
    <property type="protein sequence ID" value="OWZ06266.1"/>
    <property type="molecule type" value="Genomic_DNA"/>
</dbReference>
<protein>
    <submittedName>
        <fullName evidence="2">Retrovirus-related Pol Polyprotein from transposon TNT 1-94</fullName>
    </submittedName>
</protein>
<dbReference type="OrthoDB" id="112006at2759"/>
<feature type="domain" description="Retrovirus-related Pol polyprotein from transposon TNT 1-94-like beta-barrel" evidence="1">
    <location>
        <begin position="18"/>
        <end position="98"/>
    </location>
</feature>
<sequence length="108" mass="11754">MDASEQYGSSNKTTVGPWTVHSGATHHLCTDREQLYALEPAFLTVKVANGNRVVSTKRGSTLITVTATRENKFVPLKNVYYTKGIDQNLISFPSLLNEDIHASSASGV</sequence>
<organism evidence="2 3">
    <name type="scientific">Phytophthora megakarya</name>
    <dbReference type="NCBI Taxonomy" id="4795"/>
    <lineage>
        <taxon>Eukaryota</taxon>
        <taxon>Sar</taxon>
        <taxon>Stramenopiles</taxon>
        <taxon>Oomycota</taxon>
        <taxon>Peronosporomycetes</taxon>
        <taxon>Peronosporales</taxon>
        <taxon>Peronosporaceae</taxon>
        <taxon>Phytophthora</taxon>
    </lineage>
</organism>
<gene>
    <name evidence="2" type="ORF">PHMEG_00021499</name>
</gene>
<evidence type="ECO:0000259" key="1">
    <source>
        <dbReference type="Pfam" id="PF22936"/>
    </source>
</evidence>
<keyword evidence="3" id="KW-1185">Reference proteome</keyword>
<evidence type="ECO:0000313" key="2">
    <source>
        <dbReference type="EMBL" id="OWZ06266.1"/>
    </source>
</evidence>
<dbReference type="Proteomes" id="UP000198211">
    <property type="component" value="Unassembled WGS sequence"/>
</dbReference>
<name>A0A225VL43_9STRA</name>
<dbReference type="AlphaFoldDB" id="A0A225VL43"/>
<comment type="caution">
    <text evidence="2">The sequence shown here is derived from an EMBL/GenBank/DDBJ whole genome shotgun (WGS) entry which is preliminary data.</text>
</comment>
<accession>A0A225VL43</accession>
<proteinExistence type="predicted"/>
<dbReference type="InterPro" id="IPR054722">
    <property type="entry name" value="PolX-like_BBD"/>
</dbReference>